<keyword evidence="2" id="KW-1185">Reference proteome</keyword>
<dbReference type="EMBL" id="MU394371">
    <property type="protein sequence ID" value="KAI6082452.1"/>
    <property type="molecule type" value="Genomic_DNA"/>
</dbReference>
<comment type="caution">
    <text evidence="1">The sequence shown here is derived from an EMBL/GenBank/DDBJ whole genome shotgun (WGS) entry which is preliminary data.</text>
</comment>
<gene>
    <name evidence="1" type="ORF">F4821DRAFT_247161</name>
</gene>
<evidence type="ECO:0000313" key="1">
    <source>
        <dbReference type="EMBL" id="KAI6082452.1"/>
    </source>
</evidence>
<protein>
    <submittedName>
        <fullName evidence="1">Uncharacterized protein</fullName>
    </submittedName>
</protein>
<proteinExistence type="predicted"/>
<accession>A0ACC0CQ76</accession>
<dbReference type="Proteomes" id="UP001497680">
    <property type="component" value="Unassembled WGS sequence"/>
</dbReference>
<evidence type="ECO:0000313" key="2">
    <source>
        <dbReference type="Proteomes" id="UP001497680"/>
    </source>
</evidence>
<sequence length="1098" mass="124743">MTAPDSCPAPAPASFSQDARKKAALAHLEEYLSRPIDDKPFVGDDTLKERDRLWCAWTQFCDDTRGDSRNAWLTFVKHPETSEGQAPFRAFLRTYVETSVQRRPVLDSREYEWKRMVNSAFSLTEVWRRIVASAENHIMRHQRKDYPSQAETWRLRWISKDEGSRQGPAYRIVRWIFVELAPEIGLETVPTYQKTEMTSTDVGVALDTLWLRANDIPCKPITRVSFHAMVLLAAIGGFRPGTLVNLTYSQFQVAVLRHPDNPARTTIVITISIRRNKIKETSKTSRSRAGGCISFSITLLPTVSCCLASLVLTRAIQEDAFNPSFTTIDEIFDRPNLESVNFVPLRWKDKFHSQPIFPMTYKYFNELWHRTLLVAGFRNHARLYSLRVGAGARFDGVLSSALRNHILSHTTSVFESNYQTHRTRADLMSLAFGNGTGRDEQLFAMLRDMSMSRDANAPVDITAEEYRRFEQRNDLTTLRYQIDNASDSKERSQFRSKVNYLLKILSQLQLDKNRAEYFERVDCLRAQGVPTDEASPSDSDSCSPSLAITTAVSRLLKSPVEREVVDCDIHSRLYICAILGYLTNAPVQTCGKGEVEEGEEGKELGWQIKDEPRQKRTRCLLCGTPCCSRSILTKHCKAQHTEATTFSQPFPCPECLHLGKGEFTIENPCHWSNHAESVHGKIYAPNWTPQPPSSQLSCTICSSELVTNAKLISHMNRHVQSDKQDWPASCRECAQAASTSVPLRDVWEWLEHCKADHIPSALLCALCGYLCSTASGLTRHTNLAHSTEFRAQFPCPACQRAGSPEPRIIDGLASWHAHMVTVHNLWGCVDTDYDVAFKSRNNYECPREDATIKRAKDNLKSEDPIPTSKPLVPDYMDEEATCSNPPTATSTTKHPHFDATDELAASPYPGSADENELPPIMNDMSLPPHRPACDIPMDLIDPSLRNDQLLPEPMEGVMATLISPPSPPAGINHDEPVCIHDGSDPSYAIDCILERWGRDLFLIKWWDDGSYWWVPRENILDEELLQKFEAEFKGFHLGVKVLGTRRRNRKMEYRVRWNGRPAGEDRWVPERQMNPDLVKEYKECKPLKKRAKKRKACY</sequence>
<organism evidence="1 2">
    <name type="scientific">Hypoxylon rubiginosum</name>
    <dbReference type="NCBI Taxonomy" id="110542"/>
    <lineage>
        <taxon>Eukaryota</taxon>
        <taxon>Fungi</taxon>
        <taxon>Dikarya</taxon>
        <taxon>Ascomycota</taxon>
        <taxon>Pezizomycotina</taxon>
        <taxon>Sordariomycetes</taxon>
        <taxon>Xylariomycetidae</taxon>
        <taxon>Xylariales</taxon>
        <taxon>Hypoxylaceae</taxon>
        <taxon>Hypoxylon</taxon>
    </lineage>
</organism>
<reference evidence="1 2" key="1">
    <citation type="journal article" date="2022" name="New Phytol.">
        <title>Ecological generalism drives hyperdiversity of secondary metabolite gene clusters in xylarialean endophytes.</title>
        <authorList>
            <person name="Franco M.E.E."/>
            <person name="Wisecaver J.H."/>
            <person name="Arnold A.E."/>
            <person name="Ju Y.M."/>
            <person name="Slot J.C."/>
            <person name="Ahrendt S."/>
            <person name="Moore L.P."/>
            <person name="Eastman K.E."/>
            <person name="Scott K."/>
            <person name="Konkel Z."/>
            <person name="Mondo S.J."/>
            <person name="Kuo A."/>
            <person name="Hayes R.D."/>
            <person name="Haridas S."/>
            <person name="Andreopoulos B."/>
            <person name="Riley R."/>
            <person name="LaButti K."/>
            <person name="Pangilinan J."/>
            <person name="Lipzen A."/>
            <person name="Amirebrahimi M."/>
            <person name="Yan J."/>
            <person name="Adam C."/>
            <person name="Keymanesh K."/>
            <person name="Ng V."/>
            <person name="Louie K."/>
            <person name="Northen T."/>
            <person name="Drula E."/>
            <person name="Henrissat B."/>
            <person name="Hsieh H.M."/>
            <person name="Youens-Clark K."/>
            <person name="Lutzoni F."/>
            <person name="Miadlikowska J."/>
            <person name="Eastwood D.C."/>
            <person name="Hamelin R.C."/>
            <person name="Grigoriev I.V."/>
            <person name="U'Ren J.M."/>
        </authorList>
    </citation>
    <scope>NUCLEOTIDE SEQUENCE [LARGE SCALE GENOMIC DNA]</scope>
    <source>
        <strain evidence="1 2">ER1909</strain>
    </source>
</reference>
<name>A0ACC0CQ76_9PEZI</name>